<protein>
    <submittedName>
        <fullName evidence="1">Uncharacterized protein</fullName>
    </submittedName>
</protein>
<proteinExistence type="predicted"/>
<dbReference type="AlphaFoldDB" id="A0A8J4Y1G0"/>
<evidence type="ECO:0000313" key="1">
    <source>
        <dbReference type="EMBL" id="KAG0718513.1"/>
    </source>
</evidence>
<comment type="caution">
    <text evidence="1">The sequence shown here is derived from an EMBL/GenBank/DDBJ whole genome shotgun (WGS) entry which is preliminary data.</text>
</comment>
<name>A0A8J4Y1G0_CHIOP</name>
<keyword evidence="2" id="KW-1185">Reference proteome</keyword>
<evidence type="ECO:0000313" key="2">
    <source>
        <dbReference type="Proteomes" id="UP000770661"/>
    </source>
</evidence>
<reference evidence="1" key="1">
    <citation type="submission" date="2020-07" db="EMBL/GenBank/DDBJ databases">
        <title>The High-quality genome of the commercially important snow crab, Chionoecetes opilio.</title>
        <authorList>
            <person name="Jeong J.-H."/>
            <person name="Ryu S."/>
        </authorList>
    </citation>
    <scope>NUCLEOTIDE SEQUENCE</scope>
    <source>
        <strain evidence="1">MADBK_172401_WGS</strain>
        <tissue evidence="1">Digestive gland</tissue>
    </source>
</reference>
<sequence>MVASLVRSSLTRSGTCYSLSDAVLVASRQFKEMLNRGKLTKPSDFSLNIVREICFMWRALMMHLRRQGFCLLHPQPR</sequence>
<accession>A0A8J4Y1G0</accession>
<dbReference type="EMBL" id="JACEEZ010015922">
    <property type="protein sequence ID" value="KAG0718513.1"/>
    <property type="molecule type" value="Genomic_DNA"/>
</dbReference>
<dbReference type="Proteomes" id="UP000770661">
    <property type="component" value="Unassembled WGS sequence"/>
</dbReference>
<organism evidence="1 2">
    <name type="scientific">Chionoecetes opilio</name>
    <name type="common">Atlantic snow crab</name>
    <name type="synonym">Cancer opilio</name>
    <dbReference type="NCBI Taxonomy" id="41210"/>
    <lineage>
        <taxon>Eukaryota</taxon>
        <taxon>Metazoa</taxon>
        <taxon>Ecdysozoa</taxon>
        <taxon>Arthropoda</taxon>
        <taxon>Crustacea</taxon>
        <taxon>Multicrustacea</taxon>
        <taxon>Malacostraca</taxon>
        <taxon>Eumalacostraca</taxon>
        <taxon>Eucarida</taxon>
        <taxon>Decapoda</taxon>
        <taxon>Pleocyemata</taxon>
        <taxon>Brachyura</taxon>
        <taxon>Eubrachyura</taxon>
        <taxon>Majoidea</taxon>
        <taxon>Majidae</taxon>
        <taxon>Chionoecetes</taxon>
    </lineage>
</organism>
<gene>
    <name evidence="1" type="ORF">GWK47_052322</name>
</gene>